<gene>
    <name evidence="2" type="ORF">GCM10009765_01850</name>
</gene>
<proteinExistence type="predicted"/>
<sequence>MVVLSMVTNESREGKGIAQSPRKRGGYEKGEFSAGKGAKWALKPTRLAGDTGIIHVPPPSERRRPIH</sequence>
<comment type="caution">
    <text evidence="2">The sequence shown here is derived from an EMBL/GenBank/DDBJ whole genome shotgun (WGS) entry which is preliminary data.</text>
</comment>
<protein>
    <submittedName>
        <fullName evidence="2">Uncharacterized protein</fullName>
    </submittedName>
</protein>
<name>A0ABN2FQ03_9ACTN</name>
<dbReference type="Proteomes" id="UP001500618">
    <property type="component" value="Unassembled WGS sequence"/>
</dbReference>
<evidence type="ECO:0000256" key="1">
    <source>
        <dbReference type="SAM" id="MobiDB-lite"/>
    </source>
</evidence>
<reference evidence="2 3" key="1">
    <citation type="journal article" date="2019" name="Int. J. Syst. Evol. Microbiol.">
        <title>The Global Catalogue of Microorganisms (GCM) 10K type strain sequencing project: providing services to taxonomists for standard genome sequencing and annotation.</title>
        <authorList>
            <consortium name="The Broad Institute Genomics Platform"/>
            <consortium name="The Broad Institute Genome Sequencing Center for Infectious Disease"/>
            <person name="Wu L."/>
            <person name="Ma J."/>
        </authorList>
    </citation>
    <scope>NUCLEOTIDE SEQUENCE [LARGE SCALE GENOMIC DNA]</scope>
    <source>
        <strain evidence="2 3">JCM 14718</strain>
    </source>
</reference>
<organism evidence="2 3">
    <name type="scientific">Fodinicola feengrottensis</name>
    <dbReference type="NCBI Taxonomy" id="435914"/>
    <lineage>
        <taxon>Bacteria</taxon>
        <taxon>Bacillati</taxon>
        <taxon>Actinomycetota</taxon>
        <taxon>Actinomycetes</taxon>
        <taxon>Mycobacteriales</taxon>
        <taxon>Fodinicola</taxon>
    </lineage>
</organism>
<accession>A0ABN2FQ03</accession>
<evidence type="ECO:0000313" key="2">
    <source>
        <dbReference type="EMBL" id="GAA1656185.1"/>
    </source>
</evidence>
<keyword evidence="3" id="KW-1185">Reference proteome</keyword>
<dbReference type="EMBL" id="BAAANY010000001">
    <property type="protein sequence ID" value="GAA1656185.1"/>
    <property type="molecule type" value="Genomic_DNA"/>
</dbReference>
<feature type="region of interest" description="Disordered" evidence="1">
    <location>
        <begin position="1"/>
        <end position="32"/>
    </location>
</feature>
<evidence type="ECO:0000313" key="3">
    <source>
        <dbReference type="Proteomes" id="UP001500618"/>
    </source>
</evidence>